<dbReference type="Gene3D" id="3.90.180.10">
    <property type="entry name" value="Medium-chain alcohol dehydrogenases, catalytic domain"/>
    <property type="match status" value="1"/>
</dbReference>
<dbReference type="PANTHER" id="PTHR43677">
    <property type="entry name" value="SHORT-CHAIN DEHYDROGENASE/REDUCTASE"/>
    <property type="match status" value="1"/>
</dbReference>
<keyword evidence="3" id="KW-1185">Reference proteome</keyword>
<proteinExistence type="predicted"/>
<dbReference type="SUPFAM" id="SSF51735">
    <property type="entry name" value="NAD(P)-binding Rossmann-fold domains"/>
    <property type="match status" value="1"/>
</dbReference>
<accession>A0A448Z1C1</accession>
<dbReference type="AlphaFoldDB" id="A0A448Z1C1"/>
<dbReference type="NCBIfam" id="TIGR02823">
    <property type="entry name" value="oxido_YhdH"/>
    <property type="match status" value="1"/>
</dbReference>
<reference evidence="2 3" key="1">
    <citation type="submission" date="2019-01" db="EMBL/GenBank/DDBJ databases">
        <authorList>
            <person name="Ferrante I. M."/>
        </authorList>
    </citation>
    <scope>NUCLEOTIDE SEQUENCE [LARGE SCALE GENOMIC DNA]</scope>
    <source>
        <strain evidence="2 3">B856</strain>
    </source>
</reference>
<dbReference type="PANTHER" id="PTHR43677:SF1">
    <property type="entry name" value="ACRYLYL-COA REDUCTASE ACUI-RELATED"/>
    <property type="match status" value="1"/>
</dbReference>
<sequence length="436" mass="46289">MLYSAVRMNKPNFLLTCKSFTVSFLQQGRTVGSSSASAKAKRDLSSILPRSVPKATATIKNRILFTNRNNKNIVKRTMSSSGGGDFRAWRVEETEDGGFVGSEQILSHCADDIDENKGKRVLIKVTHSSLNYKDALSASGNKGVTRKFPHTPGIDAAGTIVGDPNSNYNASALVTGYDLGMNTDGGFGEFIRVPPEWIVTPNPFASGDETDHEAAAKTSMVYGTAGLTAGLSVQKLLATGKADPSDGKVLVTGATGGVGSIAVEILAKIGFDVVALTGKREETDKLMELGASEVVGREALEPTKKPMLRPLYAHAIDTVGGSPLAEILKQIKHGGSVTACGNVAGMALETNVLPFILRGVQLLGVDSVEISLEEKQSVWEKLSGEWRCFKSEAFAKEIGRDGLDESLKCMLEGNASGKVVLVHRLTADSSTSHSKL</sequence>
<dbReference type="InterPro" id="IPR014188">
    <property type="entry name" value="Acrylyl-CoA_reductase_AcuI"/>
</dbReference>
<dbReference type="CDD" id="cd05280">
    <property type="entry name" value="MDR_yhdh_yhfp"/>
    <property type="match status" value="1"/>
</dbReference>
<dbReference type="Pfam" id="PF08240">
    <property type="entry name" value="ADH_N"/>
    <property type="match status" value="1"/>
</dbReference>
<dbReference type="InterPro" id="IPR020843">
    <property type="entry name" value="ER"/>
</dbReference>
<dbReference type="GO" id="GO:0043957">
    <property type="term" value="F:acryloyl-CoA reductase (NADPH) activity"/>
    <property type="evidence" value="ECO:0007669"/>
    <property type="project" value="TreeGrafter"/>
</dbReference>
<gene>
    <name evidence="2" type="ORF">PSNMU_V1.4_AUG-EV-PASAV3_0025570</name>
</gene>
<dbReference type="Gene3D" id="3.40.50.720">
    <property type="entry name" value="NAD(P)-binding Rossmann-like Domain"/>
    <property type="match status" value="1"/>
</dbReference>
<dbReference type="InterPro" id="IPR011032">
    <property type="entry name" value="GroES-like_sf"/>
</dbReference>
<name>A0A448Z1C1_9STRA</name>
<dbReference type="InterPro" id="IPR013154">
    <property type="entry name" value="ADH-like_N"/>
</dbReference>
<dbReference type="EMBL" id="CAACVS010000071">
    <property type="protein sequence ID" value="VEU35887.1"/>
    <property type="molecule type" value="Genomic_DNA"/>
</dbReference>
<evidence type="ECO:0000313" key="3">
    <source>
        <dbReference type="Proteomes" id="UP000291116"/>
    </source>
</evidence>
<dbReference type="InterPro" id="IPR013149">
    <property type="entry name" value="ADH-like_C"/>
</dbReference>
<dbReference type="OrthoDB" id="48317at2759"/>
<protein>
    <recommendedName>
        <fullName evidence="1">Enoyl reductase (ER) domain-containing protein</fullName>
    </recommendedName>
</protein>
<dbReference type="Pfam" id="PF00107">
    <property type="entry name" value="ADH_zinc_N"/>
    <property type="match status" value="1"/>
</dbReference>
<dbReference type="InterPro" id="IPR051397">
    <property type="entry name" value="Zn-ADH-like_protein"/>
</dbReference>
<organism evidence="2 3">
    <name type="scientific">Pseudo-nitzschia multistriata</name>
    <dbReference type="NCBI Taxonomy" id="183589"/>
    <lineage>
        <taxon>Eukaryota</taxon>
        <taxon>Sar</taxon>
        <taxon>Stramenopiles</taxon>
        <taxon>Ochrophyta</taxon>
        <taxon>Bacillariophyta</taxon>
        <taxon>Bacillariophyceae</taxon>
        <taxon>Bacillariophycidae</taxon>
        <taxon>Bacillariales</taxon>
        <taxon>Bacillariaceae</taxon>
        <taxon>Pseudo-nitzschia</taxon>
    </lineage>
</organism>
<dbReference type="SUPFAM" id="SSF50129">
    <property type="entry name" value="GroES-like"/>
    <property type="match status" value="1"/>
</dbReference>
<evidence type="ECO:0000259" key="1">
    <source>
        <dbReference type="SMART" id="SM00829"/>
    </source>
</evidence>
<dbReference type="SMART" id="SM00829">
    <property type="entry name" value="PKS_ER"/>
    <property type="match status" value="1"/>
</dbReference>
<dbReference type="InterPro" id="IPR036291">
    <property type="entry name" value="NAD(P)-bd_dom_sf"/>
</dbReference>
<dbReference type="Proteomes" id="UP000291116">
    <property type="component" value="Unassembled WGS sequence"/>
</dbReference>
<feature type="domain" description="Enoyl reductase (ER)" evidence="1">
    <location>
        <begin position="98"/>
        <end position="421"/>
    </location>
</feature>
<evidence type="ECO:0000313" key="2">
    <source>
        <dbReference type="EMBL" id="VEU35887.1"/>
    </source>
</evidence>